<dbReference type="STRING" id="106549.A0A540LGA7"/>
<dbReference type="Proteomes" id="UP000315295">
    <property type="component" value="Unassembled WGS sequence"/>
</dbReference>
<dbReference type="InterPro" id="IPR046758">
    <property type="entry name" value="Sey1/RHD3-like_3HB"/>
</dbReference>
<dbReference type="EMBL" id="VIEB01000595">
    <property type="protein sequence ID" value="TQD85503.1"/>
    <property type="molecule type" value="Genomic_DNA"/>
</dbReference>
<name>A0A540LGA7_MALBA</name>
<proteinExistence type="predicted"/>
<dbReference type="PANTHER" id="PTHR45923:SF20">
    <property type="entry name" value="PROTEIN ROOT HAIR DEFECTIVE 3 HOMOLOG 2"/>
    <property type="match status" value="1"/>
</dbReference>
<dbReference type="PANTHER" id="PTHR45923">
    <property type="entry name" value="PROTEIN SEY1"/>
    <property type="match status" value="1"/>
</dbReference>
<evidence type="ECO:0000313" key="2">
    <source>
        <dbReference type="EMBL" id="TQD85503.1"/>
    </source>
</evidence>
<evidence type="ECO:0000313" key="3">
    <source>
        <dbReference type="Proteomes" id="UP000315295"/>
    </source>
</evidence>
<dbReference type="GO" id="GO:0005783">
    <property type="term" value="C:endoplasmic reticulum"/>
    <property type="evidence" value="ECO:0007669"/>
    <property type="project" value="TreeGrafter"/>
</dbReference>
<dbReference type="GO" id="GO:0016320">
    <property type="term" value="P:endoplasmic reticulum membrane fusion"/>
    <property type="evidence" value="ECO:0007669"/>
    <property type="project" value="TreeGrafter"/>
</dbReference>
<sequence>ADAPLQLANGDISSIREKLRAHMDGHASSVSSAKWSELSAHYKEQVYASLTKEIGLCVTNGGKDVWASIRNLATCRGEDGISKLSTAMVDFGFALDKYKISRIETGIRDRTRYSVVKTVRDEAAKVLIRMNKR</sequence>
<reference evidence="2 3" key="1">
    <citation type="journal article" date="2019" name="G3 (Bethesda)">
        <title>Sequencing of a Wild Apple (Malus baccata) Genome Unravels the Differences Between Cultivated and Wild Apple Species Regarding Disease Resistance and Cold Tolerance.</title>
        <authorList>
            <person name="Chen X."/>
        </authorList>
    </citation>
    <scope>NUCLEOTIDE SEQUENCE [LARGE SCALE GENOMIC DNA]</scope>
    <source>
        <strain evidence="3">cv. Shandingzi</strain>
        <tissue evidence="2">Leaves</tissue>
    </source>
</reference>
<dbReference type="Pfam" id="PF20428">
    <property type="entry name" value="Sey1_3HB"/>
    <property type="match status" value="1"/>
</dbReference>
<dbReference type="AlphaFoldDB" id="A0A540LGA7"/>
<dbReference type="GO" id="GO:0003924">
    <property type="term" value="F:GTPase activity"/>
    <property type="evidence" value="ECO:0007669"/>
    <property type="project" value="TreeGrafter"/>
</dbReference>
<gene>
    <name evidence="2" type="ORF">C1H46_028970</name>
</gene>
<accession>A0A540LGA7</accession>
<feature type="non-terminal residue" evidence="2">
    <location>
        <position position="1"/>
    </location>
</feature>
<comment type="caution">
    <text evidence="2">The sequence shown here is derived from an EMBL/GenBank/DDBJ whole genome shotgun (WGS) entry which is preliminary data.</text>
</comment>
<dbReference type="InterPro" id="IPR008803">
    <property type="entry name" value="RHD3/Sey1"/>
</dbReference>
<feature type="domain" description="Sey1/RHD3-like three-helix bundle" evidence="1">
    <location>
        <begin position="6"/>
        <end position="133"/>
    </location>
</feature>
<protein>
    <recommendedName>
        <fullName evidence="1">Sey1/RHD3-like three-helix bundle domain-containing protein</fullName>
    </recommendedName>
</protein>
<organism evidence="2 3">
    <name type="scientific">Malus baccata</name>
    <name type="common">Siberian crab apple</name>
    <name type="synonym">Pyrus baccata</name>
    <dbReference type="NCBI Taxonomy" id="106549"/>
    <lineage>
        <taxon>Eukaryota</taxon>
        <taxon>Viridiplantae</taxon>
        <taxon>Streptophyta</taxon>
        <taxon>Embryophyta</taxon>
        <taxon>Tracheophyta</taxon>
        <taxon>Spermatophyta</taxon>
        <taxon>Magnoliopsida</taxon>
        <taxon>eudicotyledons</taxon>
        <taxon>Gunneridae</taxon>
        <taxon>Pentapetalae</taxon>
        <taxon>rosids</taxon>
        <taxon>fabids</taxon>
        <taxon>Rosales</taxon>
        <taxon>Rosaceae</taxon>
        <taxon>Amygdaloideae</taxon>
        <taxon>Maleae</taxon>
        <taxon>Malus</taxon>
    </lineage>
</organism>
<evidence type="ECO:0000259" key="1">
    <source>
        <dbReference type="Pfam" id="PF20428"/>
    </source>
</evidence>
<keyword evidence="3" id="KW-1185">Reference proteome</keyword>